<gene>
    <name evidence="2" type="ORF">METZ01_LOCUS123655</name>
</gene>
<dbReference type="EMBL" id="UINC01017147">
    <property type="protein sequence ID" value="SVA70801.1"/>
    <property type="molecule type" value="Genomic_DNA"/>
</dbReference>
<dbReference type="NCBIfam" id="TIGR00049">
    <property type="entry name" value="iron-sulfur cluster assembly accessory protein"/>
    <property type="match status" value="1"/>
</dbReference>
<protein>
    <recommendedName>
        <fullName evidence="1">Core domain-containing protein</fullName>
    </recommendedName>
</protein>
<dbReference type="PANTHER" id="PTHR43011">
    <property type="entry name" value="IRON-SULFUR CLUSTER ASSEMBLY 2 HOMOLOG, MITOCHONDRIAL"/>
    <property type="match status" value="1"/>
</dbReference>
<accession>A0A381Y2A9</accession>
<dbReference type="AlphaFoldDB" id="A0A381Y2A9"/>
<dbReference type="Gene3D" id="2.60.300.12">
    <property type="entry name" value="HesB-like domain"/>
    <property type="match status" value="1"/>
</dbReference>
<dbReference type="InterPro" id="IPR016092">
    <property type="entry name" value="ATAP"/>
</dbReference>
<feature type="domain" description="Core" evidence="1">
    <location>
        <begin position="23"/>
        <end position="124"/>
    </location>
</feature>
<dbReference type="GO" id="GO:0016226">
    <property type="term" value="P:iron-sulfur cluster assembly"/>
    <property type="evidence" value="ECO:0007669"/>
    <property type="project" value="InterPro"/>
</dbReference>
<dbReference type="InterPro" id="IPR017870">
    <property type="entry name" value="FeS_cluster_insertion_CS"/>
</dbReference>
<dbReference type="InterPro" id="IPR035903">
    <property type="entry name" value="HesB-like_dom_sf"/>
</dbReference>
<dbReference type="PANTHER" id="PTHR43011:SF1">
    <property type="entry name" value="IRON-SULFUR CLUSTER ASSEMBLY 2 HOMOLOG, MITOCHONDRIAL"/>
    <property type="match status" value="1"/>
</dbReference>
<dbReference type="GO" id="GO:0051537">
    <property type="term" value="F:2 iron, 2 sulfur cluster binding"/>
    <property type="evidence" value="ECO:0007669"/>
    <property type="project" value="TreeGrafter"/>
</dbReference>
<organism evidence="2">
    <name type="scientific">marine metagenome</name>
    <dbReference type="NCBI Taxonomy" id="408172"/>
    <lineage>
        <taxon>unclassified sequences</taxon>
        <taxon>metagenomes</taxon>
        <taxon>ecological metagenomes</taxon>
    </lineage>
</organism>
<dbReference type="GO" id="GO:0005506">
    <property type="term" value="F:iron ion binding"/>
    <property type="evidence" value="ECO:0007669"/>
    <property type="project" value="TreeGrafter"/>
</dbReference>
<reference evidence="2" key="1">
    <citation type="submission" date="2018-05" db="EMBL/GenBank/DDBJ databases">
        <authorList>
            <person name="Lanie J.A."/>
            <person name="Ng W.-L."/>
            <person name="Kazmierczak K.M."/>
            <person name="Andrzejewski T.M."/>
            <person name="Davidsen T.M."/>
            <person name="Wayne K.J."/>
            <person name="Tettelin H."/>
            <person name="Glass J.I."/>
            <person name="Rusch D."/>
            <person name="Podicherti R."/>
            <person name="Tsui H.-C.T."/>
            <person name="Winkler M.E."/>
        </authorList>
    </citation>
    <scope>NUCLEOTIDE SEQUENCE</scope>
</reference>
<dbReference type="PROSITE" id="PS01152">
    <property type="entry name" value="HESB"/>
    <property type="match status" value="1"/>
</dbReference>
<dbReference type="GO" id="GO:0051539">
    <property type="term" value="F:4 iron, 4 sulfur cluster binding"/>
    <property type="evidence" value="ECO:0007669"/>
    <property type="project" value="TreeGrafter"/>
</dbReference>
<name>A0A381Y2A9_9ZZZZ</name>
<evidence type="ECO:0000313" key="2">
    <source>
        <dbReference type="EMBL" id="SVA70801.1"/>
    </source>
</evidence>
<evidence type="ECO:0000259" key="1">
    <source>
        <dbReference type="Pfam" id="PF01521"/>
    </source>
</evidence>
<proteinExistence type="predicted"/>
<dbReference type="Pfam" id="PF01521">
    <property type="entry name" value="Fe-S_biosyn"/>
    <property type="match status" value="1"/>
</dbReference>
<dbReference type="SUPFAM" id="SSF89360">
    <property type="entry name" value="HesB-like domain"/>
    <property type="match status" value="1"/>
</dbReference>
<sequence>MGILGGEGFSLPVITHSETVSVSIDFTDAAKDAVKGTMDGDEASHVLVISAQSGGCSGFLYDMKIMEDPGSDEFQRVDVDGVCVLVHNKDSALLAGITIDYKDTLMGGGFQILNPNADRTCGCGQSFG</sequence>
<dbReference type="InterPro" id="IPR000361">
    <property type="entry name" value="ATAP_core_dom"/>
</dbReference>